<organism evidence="1 2">
    <name type="scientific">Streptomyces hirsutus</name>
    <dbReference type="NCBI Taxonomy" id="35620"/>
    <lineage>
        <taxon>Bacteria</taxon>
        <taxon>Bacillati</taxon>
        <taxon>Actinomycetota</taxon>
        <taxon>Actinomycetes</taxon>
        <taxon>Kitasatosporales</taxon>
        <taxon>Streptomycetaceae</taxon>
        <taxon>Streptomyces</taxon>
    </lineage>
</organism>
<dbReference type="GeneID" id="91541179"/>
<proteinExistence type="predicted"/>
<protein>
    <submittedName>
        <fullName evidence="1">Uncharacterized protein</fullName>
    </submittedName>
</protein>
<sequence>MQVRVTAEGIDILDPALLTALSVVTELDARTAARALAADGLARATDERGPAHVWLDVAELGRRAHPSGDDQWRTRYDEMIAYAAGKGWADDTRSMVRAHLEAPR</sequence>
<dbReference type="Proteomes" id="UP001335325">
    <property type="component" value="Chromosome"/>
</dbReference>
<dbReference type="EMBL" id="CP109134">
    <property type="protein sequence ID" value="WSD04549.1"/>
    <property type="molecule type" value="Genomic_DNA"/>
</dbReference>
<accession>A0ABZ1GH75</accession>
<gene>
    <name evidence="1" type="ORF">OIE73_01370</name>
</gene>
<evidence type="ECO:0000313" key="1">
    <source>
        <dbReference type="EMBL" id="WSD04549.1"/>
    </source>
</evidence>
<name>A0ABZ1GH75_9ACTN</name>
<reference evidence="1 2" key="1">
    <citation type="submission" date="2022-10" db="EMBL/GenBank/DDBJ databases">
        <title>The complete genomes of actinobacterial strains from the NBC collection.</title>
        <authorList>
            <person name="Joergensen T.S."/>
            <person name="Alvarez Arevalo M."/>
            <person name="Sterndorff E.B."/>
            <person name="Faurdal D."/>
            <person name="Vuksanovic O."/>
            <person name="Mourched A.-S."/>
            <person name="Charusanti P."/>
            <person name="Shaw S."/>
            <person name="Blin K."/>
            <person name="Weber T."/>
        </authorList>
    </citation>
    <scope>NUCLEOTIDE SEQUENCE [LARGE SCALE GENOMIC DNA]</scope>
    <source>
        <strain evidence="1 2">NBC 01753</strain>
    </source>
</reference>
<keyword evidence="2" id="KW-1185">Reference proteome</keyword>
<evidence type="ECO:0000313" key="2">
    <source>
        <dbReference type="Proteomes" id="UP001335325"/>
    </source>
</evidence>
<dbReference type="RefSeq" id="WP_326750870.1">
    <property type="nucleotide sequence ID" value="NZ_CP109134.1"/>
</dbReference>